<evidence type="ECO:0000256" key="1">
    <source>
        <dbReference type="SAM" id="Coils"/>
    </source>
</evidence>
<proteinExistence type="predicted"/>
<gene>
    <name evidence="3" type="ORF">HII31_05019</name>
</gene>
<feature type="region of interest" description="Disordered" evidence="2">
    <location>
        <begin position="58"/>
        <end position="122"/>
    </location>
</feature>
<sequence length="279" mass="31314">MHQLFAPRKRNNQSHADRASGLAVPRLEMDRRESATVEFDHDEDYGWVHFGDQDQLYSPQCSEASMTESPLGEKHNANSHESDKSAASHTPENIGNPHASVATQDSQGPIEGPSAGHVTKSKREDLLASIARDRADLEQKMQKSESACTQLSDHVQSLRQELDDRGSQQALTLREAELNFKKKLQAQRQELDDLKSKLQSQQEQHEQQIHAALDDVSQKIQGQTTFVLEKIKADFAAELKQLKEKISAVDQDLHSTIDQRVSTQADALELALKHDRSRV</sequence>
<feature type="compositionally biased region" description="Basic and acidic residues" evidence="2">
    <location>
        <begin position="71"/>
        <end position="86"/>
    </location>
</feature>
<dbReference type="Proteomes" id="UP000660729">
    <property type="component" value="Unassembled WGS sequence"/>
</dbReference>
<evidence type="ECO:0000313" key="3">
    <source>
        <dbReference type="EMBL" id="KAF7193673.1"/>
    </source>
</evidence>
<comment type="caution">
    <text evidence="3">The sequence shown here is derived from an EMBL/GenBank/DDBJ whole genome shotgun (WGS) entry which is preliminary data.</text>
</comment>
<keyword evidence="1" id="KW-0175">Coiled coil</keyword>
<protein>
    <submittedName>
        <fullName evidence="3">Uncharacterized protein</fullName>
    </submittedName>
</protein>
<organism evidence="3 4">
    <name type="scientific">Pseudocercospora fuligena</name>
    <dbReference type="NCBI Taxonomy" id="685502"/>
    <lineage>
        <taxon>Eukaryota</taxon>
        <taxon>Fungi</taxon>
        <taxon>Dikarya</taxon>
        <taxon>Ascomycota</taxon>
        <taxon>Pezizomycotina</taxon>
        <taxon>Dothideomycetes</taxon>
        <taxon>Dothideomycetidae</taxon>
        <taxon>Mycosphaerellales</taxon>
        <taxon>Mycosphaerellaceae</taxon>
        <taxon>Pseudocercospora</taxon>
    </lineage>
</organism>
<dbReference type="AlphaFoldDB" id="A0A8H6RMR9"/>
<dbReference type="OrthoDB" id="10538977at2759"/>
<feature type="region of interest" description="Disordered" evidence="2">
    <location>
        <begin position="1"/>
        <end position="35"/>
    </location>
</feature>
<evidence type="ECO:0000256" key="2">
    <source>
        <dbReference type="SAM" id="MobiDB-lite"/>
    </source>
</evidence>
<feature type="coiled-coil region" evidence="1">
    <location>
        <begin position="127"/>
        <end position="259"/>
    </location>
</feature>
<accession>A0A8H6RMR9</accession>
<name>A0A8H6RMR9_9PEZI</name>
<keyword evidence="4" id="KW-1185">Reference proteome</keyword>
<reference evidence="3" key="1">
    <citation type="submission" date="2020-04" db="EMBL/GenBank/DDBJ databases">
        <title>Draft genome resource of the tomato pathogen Pseudocercospora fuligena.</title>
        <authorList>
            <person name="Zaccaron A."/>
        </authorList>
    </citation>
    <scope>NUCLEOTIDE SEQUENCE</scope>
    <source>
        <strain evidence="3">PF001</strain>
    </source>
</reference>
<feature type="compositionally biased region" description="Polar residues" evidence="2">
    <location>
        <begin position="58"/>
        <end position="68"/>
    </location>
</feature>
<evidence type="ECO:0000313" key="4">
    <source>
        <dbReference type="Proteomes" id="UP000660729"/>
    </source>
</evidence>
<dbReference type="EMBL" id="JABCIY010000077">
    <property type="protein sequence ID" value="KAF7193673.1"/>
    <property type="molecule type" value="Genomic_DNA"/>
</dbReference>